<dbReference type="PANTHER" id="PTHR33362:SF7">
    <property type="entry name" value="SLL1103 PROTEIN"/>
    <property type="match status" value="1"/>
</dbReference>
<dbReference type="AlphaFoldDB" id="A0A2R8AXD6"/>
<keyword evidence="5 8" id="KW-1133">Transmembrane helix</keyword>
<feature type="transmembrane region" description="Helical" evidence="8">
    <location>
        <begin position="530"/>
        <end position="547"/>
    </location>
</feature>
<feature type="transmembrane region" description="Helical" evidence="8">
    <location>
        <begin position="505"/>
        <end position="524"/>
    </location>
</feature>
<dbReference type="GO" id="GO:0005886">
    <property type="term" value="C:plasma membrane"/>
    <property type="evidence" value="ECO:0007669"/>
    <property type="project" value="UniProtKB-SubCell"/>
</dbReference>
<feature type="transmembrane region" description="Helical" evidence="8">
    <location>
        <begin position="316"/>
        <end position="337"/>
    </location>
</feature>
<name>A0A2R8AXD6_9RHOB</name>
<feature type="transmembrane region" description="Helical" evidence="8">
    <location>
        <begin position="559"/>
        <end position="579"/>
    </location>
</feature>
<feature type="transmembrane region" description="Helical" evidence="8">
    <location>
        <begin position="272"/>
        <end position="295"/>
    </location>
</feature>
<gene>
    <name evidence="10" type="primary">dctM_13</name>
    <name evidence="10" type="ORF">PRI8871_02507</name>
</gene>
<evidence type="ECO:0000256" key="8">
    <source>
        <dbReference type="SAM" id="Phobius"/>
    </source>
</evidence>
<keyword evidence="6 8" id="KW-0472">Membrane</keyword>
<feature type="transmembrane region" description="Helical" evidence="8">
    <location>
        <begin position="12"/>
        <end position="45"/>
    </location>
</feature>
<dbReference type="OrthoDB" id="7339120at2"/>
<reference evidence="11" key="1">
    <citation type="submission" date="2018-03" db="EMBL/GenBank/DDBJ databases">
        <authorList>
            <person name="Rodrigo-Torres L."/>
            <person name="Arahal R. D."/>
            <person name="Lucena T."/>
        </authorList>
    </citation>
    <scope>NUCLEOTIDE SEQUENCE [LARGE SCALE GENOMIC DNA]</scope>
    <source>
        <strain evidence="11">CECT 8871</strain>
    </source>
</reference>
<keyword evidence="2" id="KW-1003">Cell membrane</keyword>
<dbReference type="InterPro" id="IPR010656">
    <property type="entry name" value="DctM"/>
</dbReference>
<evidence type="ECO:0000256" key="5">
    <source>
        <dbReference type="ARBA" id="ARBA00022989"/>
    </source>
</evidence>
<evidence type="ECO:0000259" key="9">
    <source>
        <dbReference type="Pfam" id="PF06808"/>
    </source>
</evidence>
<feature type="transmembrane region" description="Helical" evidence="8">
    <location>
        <begin position="591"/>
        <end position="616"/>
    </location>
</feature>
<dbReference type="PANTHER" id="PTHR33362">
    <property type="entry name" value="SIALIC ACID TRAP TRANSPORTER PERMEASE PROTEIN SIAT-RELATED"/>
    <property type="match status" value="1"/>
</dbReference>
<evidence type="ECO:0000256" key="7">
    <source>
        <dbReference type="RuleBase" id="RU369079"/>
    </source>
</evidence>
<evidence type="ECO:0000256" key="2">
    <source>
        <dbReference type="ARBA" id="ARBA00022475"/>
    </source>
</evidence>
<proteinExistence type="predicted"/>
<evidence type="ECO:0000313" key="10">
    <source>
        <dbReference type="EMBL" id="SPF80696.1"/>
    </source>
</evidence>
<feature type="transmembrane region" description="Helical" evidence="8">
    <location>
        <begin position="712"/>
        <end position="737"/>
    </location>
</feature>
<evidence type="ECO:0000313" key="11">
    <source>
        <dbReference type="Proteomes" id="UP000244904"/>
    </source>
</evidence>
<keyword evidence="7" id="KW-0813">Transport</keyword>
<feature type="transmembrane region" description="Helical" evidence="8">
    <location>
        <begin position="163"/>
        <end position="193"/>
    </location>
</feature>
<evidence type="ECO:0000256" key="4">
    <source>
        <dbReference type="ARBA" id="ARBA00022692"/>
    </source>
</evidence>
<feature type="transmembrane region" description="Helical" evidence="8">
    <location>
        <begin position="117"/>
        <end position="139"/>
    </location>
</feature>
<accession>A0A2R8AXD6</accession>
<comment type="function">
    <text evidence="7">Part of the tripartite ATP-independent periplasmic (TRAP) transport system.</text>
</comment>
<feature type="domain" description="TRAP C4-dicarboxylate transport system permease DctM subunit" evidence="9">
    <location>
        <begin position="17"/>
        <end position="330"/>
    </location>
</feature>
<protein>
    <submittedName>
        <fullName evidence="10">C4-dicarboxylate TRAP transporter large permease protein DctM</fullName>
    </submittedName>
</protein>
<evidence type="ECO:0000256" key="3">
    <source>
        <dbReference type="ARBA" id="ARBA00022519"/>
    </source>
</evidence>
<comment type="subcellular location">
    <subcellularLocation>
        <location evidence="1 7">Cell inner membrane</location>
        <topology evidence="1 7">Multi-pass membrane protein</topology>
    </subcellularLocation>
</comment>
<feature type="transmembrane region" description="Helical" evidence="8">
    <location>
        <begin position="205"/>
        <end position="229"/>
    </location>
</feature>
<evidence type="ECO:0000256" key="6">
    <source>
        <dbReference type="ARBA" id="ARBA00023136"/>
    </source>
</evidence>
<feature type="transmembrane region" description="Helical" evidence="8">
    <location>
        <begin position="476"/>
        <end position="493"/>
    </location>
</feature>
<organism evidence="10 11">
    <name type="scientific">Pseudoprimorskyibacter insulae</name>
    <dbReference type="NCBI Taxonomy" id="1695997"/>
    <lineage>
        <taxon>Bacteria</taxon>
        <taxon>Pseudomonadati</taxon>
        <taxon>Pseudomonadota</taxon>
        <taxon>Alphaproteobacteria</taxon>
        <taxon>Rhodobacterales</taxon>
        <taxon>Paracoccaceae</taxon>
        <taxon>Pseudoprimorskyibacter</taxon>
    </lineage>
</organism>
<feature type="transmembrane region" description="Helical" evidence="8">
    <location>
        <begin position="451"/>
        <end position="470"/>
    </location>
</feature>
<dbReference type="EMBL" id="OMOJ01000005">
    <property type="protein sequence ID" value="SPF80696.1"/>
    <property type="molecule type" value="Genomic_DNA"/>
</dbReference>
<feature type="transmembrane region" description="Helical" evidence="8">
    <location>
        <begin position="628"/>
        <end position="652"/>
    </location>
</feature>
<feature type="domain" description="TRAP C4-dicarboxylate transport system permease DctM subunit" evidence="9">
    <location>
        <begin position="565"/>
        <end position="774"/>
    </location>
</feature>
<dbReference type="GO" id="GO:0022857">
    <property type="term" value="F:transmembrane transporter activity"/>
    <property type="evidence" value="ECO:0007669"/>
    <property type="project" value="UniProtKB-UniRule"/>
</dbReference>
<dbReference type="Proteomes" id="UP000244904">
    <property type="component" value="Unassembled WGS sequence"/>
</dbReference>
<keyword evidence="3 7" id="KW-0997">Cell inner membrane</keyword>
<evidence type="ECO:0000256" key="1">
    <source>
        <dbReference type="ARBA" id="ARBA00004429"/>
    </source>
</evidence>
<dbReference type="Pfam" id="PF06808">
    <property type="entry name" value="DctM"/>
    <property type="match status" value="2"/>
</dbReference>
<sequence>MLFGLDGVELGLVIVFVTLFSAILSGFPVAFAIGGAGVISFGIIAALDSAGLLIHQAIDTSSAEYVALVNTGVSDKLISVFTYPDLPREAHHVFERGWEVALDRNVSFIVNRINERVLAGQSIETLLAVLMFVLMGIVLERSKIANDLLTTMARVFGPLPGGLAVSIVVVGAFLAASTGIVGATVVTMGLLALPTMLRNNYSPELATGVIAASGTLGQIIPPSIVIVLLGTLAGDLYSAAQEARAQAAGCTDALTYLGEPAVVSVGTLFQAALLPGILLAGLYAAYAFGFAMLNPSKAPAVAMGESNGEPITRNEGLTWFLAVPVVLIFGTVALSQVNFVGSQSVRVDSFSDIGEAASLRTNVDAQCQSAMIDLHGQEAWDAAIAQQADIDASGGAKESVRLTPEEIEAARAQKVADAAPLGTGLTIMAIMFGLTLAFARGVSPSSDPRPLMIGAGGIVLGLLVDAFLLGPLTSPSTTVVLMLVPWLITLWACKVAAGRLAQNELIRVVFPPLVLIVAVLGSILGGITNPTPAAALGAAGAIMLAAYRKLKEEGGTGKIIIWSTFAVLIMILVGINFDLRINQSGVSAESWIFFFIAYGAYLVAGFGLLYSCWVLFRTKVLTPAVRETAKVTSMVFTILVASQLLNLVVISFGGEEYIQDFLRSFERPETAFIIVMIILFILGFVLDFLEIIYIVVPIVGPVIYGAHFDPKWVTIMIAVNLQTSFLTPPFGFALFYLRGVAPKEVTTGHIYRGVIPFVLIQVFGLALLWAFPGIVTIVPDLMP</sequence>
<keyword evidence="4 8" id="KW-0812">Transmembrane</keyword>
<dbReference type="InterPro" id="IPR004681">
    <property type="entry name" value="TRAP_DctM"/>
</dbReference>
<keyword evidence="11" id="KW-1185">Reference proteome</keyword>
<dbReference type="RefSeq" id="WP_108886559.1">
    <property type="nucleotide sequence ID" value="NZ_OMOJ01000005.1"/>
</dbReference>
<feature type="transmembrane region" description="Helical" evidence="8">
    <location>
        <begin position="672"/>
        <end position="700"/>
    </location>
</feature>
<feature type="transmembrane region" description="Helical" evidence="8">
    <location>
        <begin position="418"/>
        <end position="439"/>
    </location>
</feature>
<feature type="transmembrane region" description="Helical" evidence="8">
    <location>
        <begin position="757"/>
        <end position="778"/>
    </location>
</feature>